<dbReference type="InterPro" id="IPR017853">
    <property type="entry name" value="GH"/>
</dbReference>
<dbReference type="Proteomes" id="UP000443153">
    <property type="component" value="Unassembled WGS sequence"/>
</dbReference>
<feature type="domain" description="PA14" evidence="7">
    <location>
        <begin position="637"/>
        <end position="773"/>
    </location>
</feature>
<proteinExistence type="inferred from homology"/>
<dbReference type="RefSeq" id="WP_154368093.1">
    <property type="nucleotide sequence ID" value="NZ_WKJH01000024.1"/>
</dbReference>
<name>A0A6I2MSE6_9FLAO</name>
<dbReference type="SMART" id="SM00758">
    <property type="entry name" value="PA14"/>
    <property type="match status" value="1"/>
</dbReference>
<comment type="catalytic activity">
    <reaction evidence="1">
        <text>Hydrolysis of terminal non-reducing N-acetyl-D-hexosamine residues in N-acetyl-beta-D-hexosaminides.</text>
        <dbReference type="EC" id="3.2.1.52"/>
    </reaction>
</comment>
<evidence type="ECO:0000256" key="1">
    <source>
        <dbReference type="ARBA" id="ARBA00001231"/>
    </source>
</evidence>
<dbReference type="Pfam" id="PF00728">
    <property type="entry name" value="Glyco_hydro_20"/>
    <property type="match status" value="1"/>
</dbReference>
<evidence type="ECO:0000313" key="9">
    <source>
        <dbReference type="Proteomes" id="UP000443153"/>
    </source>
</evidence>
<dbReference type="Gene3D" id="3.90.182.10">
    <property type="entry name" value="Toxin - Anthrax Protective Antigen,domain 1"/>
    <property type="match status" value="1"/>
</dbReference>
<evidence type="ECO:0000256" key="3">
    <source>
        <dbReference type="ARBA" id="ARBA00012663"/>
    </source>
</evidence>
<dbReference type="Gene3D" id="3.20.20.80">
    <property type="entry name" value="Glycosidases"/>
    <property type="match status" value="1"/>
</dbReference>
<dbReference type="GO" id="GO:0030203">
    <property type="term" value="P:glycosaminoglycan metabolic process"/>
    <property type="evidence" value="ECO:0007669"/>
    <property type="project" value="TreeGrafter"/>
</dbReference>
<organism evidence="8 9">
    <name type="scientific">Maribacter luteus</name>
    <dbReference type="NCBI Taxonomy" id="2594478"/>
    <lineage>
        <taxon>Bacteria</taxon>
        <taxon>Pseudomonadati</taxon>
        <taxon>Bacteroidota</taxon>
        <taxon>Flavobacteriia</taxon>
        <taxon>Flavobacteriales</taxon>
        <taxon>Flavobacteriaceae</taxon>
        <taxon>Maribacter</taxon>
    </lineage>
</organism>
<evidence type="ECO:0000313" key="8">
    <source>
        <dbReference type="EMBL" id="MRX65340.1"/>
    </source>
</evidence>
<feature type="active site" description="Proton donor" evidence="6">
    <location>
        <position position="358"/>
    </location>
</feature>
<protein>
    <recommendedName>
        <fullName evidence="3">beta-N-acetylhexosaminidase</fullName>
        <ecNumber evidence="3">3.2.1.52</ecNumber>
    </recommendedName>
</protein>
<keyword evidence="4 8" id="KW-0378">Hydrolase</keyword>
<dbReference type="InterPro" id="IPR011658">
    <property type="entry name" value="PA14_dom"/>
</dbReference>
<dbReference type="InterPro" id="IPR025705">
    <property type="entry name" value="Beta_hexosaminidase_sua/sub"/>
</dbReference>
<dbReference type="InterPro" id="IPR015882">
    <property type="entry name" value="HEX_bac_N"/>
</dbReference>
<dbReference type="Pfam" id="PF07691">
    <property type="entry name" value="PA14"/>
    <property type="match status" value="1"/>
</dbReference>
<dbReference type="PROSITE" id="PS51820">
    <property type="entry name" value="PA14"/>
    <property type="match status" value="1"/>
</dbReference>
<dbReference type="SUPFAM" id="SSF51445">
    <property type="entry name" value="(Trans)glycosidases"/>
    <property type="match status" value="1"/>
</dbReference>
<dbReference type="InterPro" id="IPR037524">
    <property type="entry name" value="PA14/GLEYA"/>
</dbReference>
<dbReference type="GO" id="GO:0016020">
    <property type="term" value="C:membrane"/>
    <property type="evidence" value="ECO:0007669"/>
    <property type="project" value="TreeGrafter"/>
</dbReference>
<sequence>MKKSITSTVRMAQRLLPLWVTILIISCNTPNPGYTEDDIAIIPKPLNFTLGEGSFEISVKTPLAQSDGISDKAVGFLNGLLGKAAGFTLEKSSGNLEKGIVFFTKEGFKKGGYGLHVNPDKITIEATEASGFFNAVQTIRQLLPKEIEQNRVVDTDWYVPSVDIQDEPRFEWRGMHNDLSRHFFDVDEVKQFLDYLALYKMNTYHMHLTDDQGWRMEIKKYPLLTEKGAWRIPNNQDTICNTRAVENDLYTIDPAKFKEVDGERKYGGFFTQEQIKEIISYADDRCITVIPEVDMPGHFKSAIDNYPFLSCNEESGWDTVFTYPTCLGKETTYEFMKNVLSEVVELFPTEYIHIGGDEVNIKSWEVCPHCQKVIADNGLKDEHELQSFFNRDIERFLHSKGKKLLGWDEIVEGGLTKDATVMWWRGWRPEAPKKAAEQGNDVIITTTDAYYFDYLNEGNPLEKIYNYEPVPKSFTEKEEANVLGIQANLWSEWIPSFKRLQYQAFPRMIAVAENAWAPKKSKDFMAFNTRVEKQYPRLEEMGVYYYIPIVKGLDKELAMVDSTKVKLDLAYPLEGVEIYYTTDGSVPSKGSLRYSGPFVVTDTVEIKARAYKGDIYNDIKKTKVIQKSYLDPVGVTPTEKGLKRFILKGKYKKVADLELNKGQAWQKVDSIDLADYKEGKRFNMVFSGYFHAEENGIYEFETRSDGGDHLYIGDTLVVDNSGWHGPRKRYGKVALKSGWYPIVIKYRPSDNPRVINAWYGLQGEELQSINSEVTGH</sequence>
<dbReference type="Gene3D" id="3.30.379.10">
    <property type="entry name" value="Chitobiase/beta-hexosaminidase domain 2-like"/>
    <property type="match status" value="1"/>
</dbReference>
<dbReference type="OrthoDB" id="9763537at2"/>
<dbReference type="InterPro" id="IPR029018">
    <property type="entry name" value="Hex-like_dom2"/>
</dbReference>
<evidence type="ECO:0000256" key="4">
    <source>
        <dbReference type="ARBA" id="ARBA00022801"/>
    </source>
</evidence>
<comment type="similarity">
    <text evidence="2">Belongs to the glycosyl hydrolase 20 family.</text>
</comment>
<dbReference type="SUPFAM" id="SSF55545">
    <property type="entry name" value="beta-N-acetylhexosaminidase-like domain"/>
    <property type="match status" value="1"/>
</dbReference>
<gene>
    <name evidence="8" type="ORF">GJ691_14365</name>
</gene>
<reference evidence="8 9" key="1">
    <citation type="submission" date="2019-11" db="EMBL/GenBank/DDBJ databases">
        <title>Maribacter lutea sp. nov., a marine bacterium isolated from intertidal sand.</title>
        <authorList>
            <person name="Liu A."/>
        </authorList>
    </citation>
    <scope>NUCLEOTIDE SEQUENCE [LARGE SCALE GENOMIC DNA]</scope>
    <source>
        <strain evidence="8 9">RZ05</strain>
    </source>
</reference>
<dbReference type="CDD" id="cd06563">
    <property type="entry name" value="GH20_chitobiase-like"/>
    <property type="match status" value="1"/>
</dbReference>
<dbReference type="InterPro" id="IPR059177">
    <property type="entry name" value="GH29D-like_dom"/>
</dbReference>
<dbReference type="EC" id="3.2.1.52" evidence="3"/>
<dbReference type="PROSITE" id="PS51257">
    <property type="entry name" value="PROKAR_LIPOPROTEIN"/>
    <property type="match status" value="1"/>
</dbReference>
<accession>A0A6I2MSE6</accession>
<dbReference type="GO" id="GO:0004563">
    <property type="term" value="F:beta-N-acetylhexosaminidase activity"/>
    <property type="evidence" value="ECO:0007669"/>
    <property type="project" value="UniProtKB-EC"/>
</dbReference>
<dbReference type="AlphaFoldDB" id="A0A6I2MSE6"/>
<evidence type="ECO:0000256" key="6">
    <source>
        <dbReference type="PIRSR" id="PIRSR625705-1"/>
    </source>
</evidence>
<dbReference type="InterPro" id="IPR015883">
    <property type="entry name" value="Glyco_hydro_20_cat"/>
</dbReference>
<dbReference type="SUPFAM" id="SSF56988">
    <property type="entry name" value="Anthrax protective antigen"/>
    <property type="match status" value="1"/>
</dbReference>
<evidence type="ECO:0000259" key="7">
    <source>
        <dbReference type="PROSITE" id="PS51820"/>
    </source>
</evidence>
<dbReference type="PANTHER" id="PTHR22600:SF57">
    <property type="entry name" value="BETA-N-ACETYLHEXOSAMINIDASE"/>
    <property type="match status" value="1"/>
</dbReference>
<keyword evidence="9" id="KW-1185">Reference proteome</keyword>
<dbReference type="PANTHER" id="PTHR22600">
    <property type="entry name" value="BETA-HEXOSAMINIDASE"/>
    <property type="match status" value="1"/>
</dbReference>
<dbReference type="GO" id="GO:0005975">
    <property type="term" value="P:carbohydrate metabolic process"/>
    <property type="evidence" value="ECO:0007669"/>
    <property type="project" value="InterPro"/>
</dbReference>
<keyword evidence="5" id="KW-0326">Glycosidase</keyword>
<dbReference type="Pfam" id="PF13290">
    <property type="entry name" value="CHB_HEX_C_1"/>
    <property type="match status" value="1"/>
</dbReference>
<comment type="caution">
    <text evidence="8">The sequence shown here is derived from an EMBL/GenBank/DDBJ whole genome shotgun (WGS) entry which is preliminary data.</text>
</comment>
<evidence type="ECO:0000256" key="2">
    <source>
        <dbReference type="ARBA" id="ARBA00006285"/>
    </source>
</evidence>
<dbReference type="Pfam" id="PF02838">
    <property type="entry name" value="Glyco_hydro_20b"/>
    <property type="match status" value="1"/>
</dbReference>
<evidence type="ECO:0000256" key="5">
    <source>
        <dbReference type="ARBA" id="ARBA00023295"/>
    </source>
</evidence>
<dbReference type="PRINTS" id="PR00738">
    <property type="entry name" value="GLHYDRLASE20"/>
</dbReference>
<dbReference type="EMBL" id="WKJH01000024">
    <property type="protein sequence ID" value="MRX65340.1"/>
    <property type="molecule type" value="Genomic_DNA"/>
</dbReference>